<dbReference type="STRING" id="392015.SAMN05421543_101101"/>
<dbReference type="Proteomes" id="UP000183508">
    <property type="component" value="Unassembled WGS sequence"/>
</dbReference>
<feature type="compositionally biased region" description="Polar residues" evidence="1">
    <location>
        <begin position="56"/>
        <end position="73"/>
    </location>
</feature>
<organism evidence="2 3">
    <name type="scientific">Alicyclobacillus macrosporangiidus</name>
    <dbReference type="NCBI Taxonomy" id="392015"/>
    <lineage>
        <taxon>Bacteria</taxon>
        <taxon>Bacillati</taxon>
        <taxon>Bacillota</taxon>
        <taxon>Bacilli</taxon>
        <taxon>Bacillales</taxon>
        <taxon>Alicyclobacillaceae</taxon>
        <taxon>Alicyclobacillus</taxon>
    </lineage>
</organism>
<evidence type="ECO:0000313" key="3">
    <source>
        <dbReference type="Proteomes" id="UP000183508"/>
    </source>
</evidence>
<feature type="region of interest" description="Disordered" evidence="1">
    <location>
        <begin position="56"/>
        <end position="114"/>
    </location>
</feature>
<keyword evidence="3" id="KW-1185">Reference proteome</keyword>
<sequence>MQSDALRRVIAQGVEALLQRQRADGVFDFCCEVNPLPDAMMALCLRLMGTLAHHPAQTNPGAQADAATSSVRTPDTPRLIRWPTRSAGGSNPSRTRTDRGAGGGASASCTAPGPPFRAWRPPGCRGRTPSCAVQPPGCAAFSTPTGGFGESCRRSFGDEKVSYPEFSPPLSLEM</sequence>
<accession>A0A1I7F7M1</accession>
<dbReference type="AlphaFoldDB" id="A0A1I7F7M1"/>
<dbReference type="EMBL" id="FPBV01000001">
    <property type="protein sequence ID" value="SFU32183.1"/>
    <property type="molecule type" value="Genomic_DNA"/>
</dbReference>
<evidence type="ECO:0000256" key="1">
    <source>
        <dbReference type="SAM" id="MobiDB-lite"/>
    </source>
</evidence>
<dbReference type="RefSeq" id="WP_425426459.1">
    <property type="nucleotide sequence ID" value="NZ_FPBV01000001.1"/>
</dbReference>
<gene>
    <name evidence="2" type="ORF">SAMN05421543_101101</name>
</gene>
<evidence type="ECO:0000313" key="2">
    <source>
        <dbReference type="EMBL" id="SFU32183.1"/>
    </source>
</evidence>
<proteinExistence type="predicted"/>
<protein>
    <submittedName>
        <fullName evidence="2">Uncharacterized protein</fullName>
    </submittedName>
</protein>
<name>A0A1I7F7M1_9BACL</name>
<reference evidence="3" key="1">
    <citation type="submission" date="2016-10" db="EMBL/GenBank/DDBJ databases">
        <authorList>
            <person name="Varghese N."/>
        </authorList>
    </citation>
    <scope>NUCLEOTIDE SEQUENCE [LARGE SCALE GENOMIC DNA]</scope>
    <source>
        <strain evidence="3">DSM 17980</strain>
    </source>
</reference>